<dbReference type="InterPro" id="IPR018392">
    <property type="entry name" value="LysM"/>
</dbReference>
<dbReference type="CDD" id="cd00118">
    <property type="entry name" value="LysM"/>
    <property type="match status" value="1"/>
</dbReference>
<dbReference type="Gene3D" id="3.40.630.40">
    <property type="entry name" value="Zn-dependent exopeptidases"/>
    <property type="match status" value="1"/>
</dbReference>
<accession>E4KLN3</accession>
<dbReference type="InterPro" id="IPR050695">
    <property type="entry name" value="N-acetylmuramoyl_amidase_3"/>
</dbReference>
<dbReference type="GO" id="GO:0009253">
    <property type="term" value="P:peptidoglycan catabolic process"/>
    <property type="evidence" value="ECO:0007669"/>
    <property type="project" value="InterPro"/>
</dbReference>
<evidence type="ECO:0000256" key="1">
    <source>
        <dbReference type="ARBA" id="ARBA00022801"/>
    </source>
</evidence>
<evidence type="ECO:0000313" key="4">
    <source>
        <dbReference type="Proteomes" id="UP000005990"/>
    </source>
</evidence>
<keyword evidence="4" id="KW-1185">Reference proteome</keyword>
<dbReference type="GO" id="GO:0008745">
    <property type="term" value="F:N-acetylmuramoyl-L-alanine amidase activity"/>
    <property type="evidence" value="ECO:0007669"/>
    <property type="project" value="UniProtKB-EC"/>
</dbReference>
<dbReference type="SMART" id="SM00646">
    <property type="entry name" value="Ami_3"/>
    <property type="match status" value="1"/>
</dbReference>
<dbReference type="SUPFAM" id="SSF54106">
    <property type="entry name" value="LysM domain"/>
    <property type="match status" value="1"/>
</dbReference>
<comment type="caution">
    <text evidence="3">The sequence shown here is derived from an EMBL/GenBank/DDBJ whole genome shotgun (WGS) entry which is preliminary data.</text>
</comment>
<keyword evidence="1 3" id="KW-0378">Hydrolase</keyword>
<sequence>MIARKYGLTVSKLKALNNLSSNVLLTGQVLKVTEGEIDSTITNPETSPIKRSTDNFPDLSRANAIEVDYDVKLNSKTEPFRTSINLASKPINAVNKFGQRFTVTREFYENGQKYLELSQNGMVKGYVPASAAVKVPKNSKVIYLDAGHGGSETGAYSFGTAEKNLNLNITRRLSSDLRKQGYTVYESRTTDKAIPLNQRTIEPNRIMPDLYLSVHHNAMPNPGSARGIETLYHNSSIDEEGYMTMAHHKYTNLQAESKRLADTVQSYLIAETGAVNRGARPQNLHVTRTNDAPAILVELGFQDNYSEYKNLTSPSYQNKLIKGLLKGINAFLN</sequence>
<dbReference type="Proteomes" id="UP000005990">
    <property type="component" value="Unassembled WGS sequence"/>
</dbReference>
<dbReference type="PROSITE" id="PS51782">
    <property type="entry name" value="LYSM"/>
    <property type="match status" value="1"/>
</dbReference>
<dbReference type="EC" id="3.5.1.28" evidence="3"/>
<dbReference type="PANTHER" id="PTHR30404">
    <property type="entry name" value="N-ACETYLMURAMOYL-L-ALANINE AMIDASE"/>
    <property type="match status" value="1"/>
</dbReference>
<dbReference type="AlphaFoldDB" id="E4KLN3"/>
<dbReference type="GO" id="GO:0030288">
    <property type="term" value="C:outer membrane-bounded periplasmic space"/>
    <property type="evidence" value="ECO:0007669"/>
    <property type="project" value="TreeGrafter"/>
</dbReference>
<dbReference type="InterPro" id="IPR002508">
    <property type="entry name" value="MurNAc-LAA_cat"/>
</dbReference>
<dbReference type="CDD" id="cd02696">
    <property type="entry name" value="MurNAc-LAA"/>
    <property type="match status" value="1"/>
</dbReference>
<dbReference type="InterPro" id="IPR036779">
    <property type="entry name" value="LysM_dom_sf"/>
</dbReference>
<organism evidence="3 4">
    <name type="scientific">Eremococcus coleocola ACS-139-V-Col8</name>
    <dbReference type="NCBI Taxonomy" id="908337"/>
    <lineage>
        <taxon>Bacteria</taxon>
        <taxon>Bacillati</taxon>
        <taxon>Bacillota</taxon>
        <taxon>Bacilli</taxon>
        <taxon>Lactobacillales</taxon>
        <taxon>Aerococcaceae</taxon>
        <taxon>Eremococcus</taxon>
    </lineage>
</organism>
<dbReference type="Pfam" id="PF01476">
    <property type="entry name" value="LysM"/>
    <property type="match status" value="1"/>
</dbReference>
<proteinExistence type="predicted"/>
<dbReference type="SUPFAM" id="SSF53187">
    <property type="entry name" value="Zn-dependent exopeptidases"/>
    <property type="match status" value="1"/>
</dbReference>
<name>E4KLN3_9LACT</name>
<dbReference type="Pfam" id="PF01520">
    <property type="entry name" value="Amidase_3"/>
    <property type="match status" value="1"/>
</dbReference>
<dbReference type="STRING" id="908337.HMPREF9257_0865"/>
<protein>
    <submittedName>
        <fullName evidence="3">N-acetylmuramoyl-L-alanine amidase</fullName>
        <ecNumber evidence="3">3.5.1.28</ecNumber>
    </submittedName>
</protein>
<gene>
    <name evidence="3" type="ORF">HMPREF9257_0865</name>
</gene>
<evidence type="ECO:0000259" key="2">
    <source>
        <dbReference type="PROSITE" id="PS51782"/>
    </source>
</evidence>
<evidence type="ECO:0000313" key="3">
    <source>
        <dbReference type="EMBL" id="EFR31958.1"/>
    </source>
</evidence>
<feature type="domain" description="LysM" evidence="2">
    <location>
        <begin position="1"/>
        <end position="32"/>
    </location>
</feature>
<dbReference type="PANTHER" id="PTHR30404:SF0">
    <property type="entry name" value="N-ACETYLMURAMOYL-L-ALANINE AMIDASE AMIC"/>
    <property type="match status" value="1"/>
</dbReference>
<dbReference type="Gene3D" id="3.10.350.10">
    <property type="entry name" value="LysM domain"/>
    <property type="match status" value="1"/>
</dbReference>
<dbReference type="eggNOG" id="COG0860">
    <property type="taxonomic scope" value="Bacteria"/>
</dbReference>
<reference evidence="3 4" key="1">
    <citation type="submission" date="2010-10" db="EMBL/GenBank/DDBJ databases">
        <authorList>
            <person name="Durkin A.S."/>
            <person name="Madupu R."/>
            <person name="Torralba M."/>
            <person name="Gillis M."/>
            <person name="Methe B."/>
            <person name="Sutton G."/>
            <person name="Nelson K.E."/>
        </authorList>
    </citation>
    <scope>NUCLEOTIDE SEQUENCE [LARGE SCALE GENOMIC DNA]</scope>
    <source>
        <strain evidence="3 4">ACS-139-V-Col8</strain>
    </source>
</reference>
<dbReference type="EMBL" id="AENN01000001">
    <property type="protein sequence ID" value="EFR31958.1"/>
    <property type="molecule type" value="Genomic_DNA"/>
</dbReference>